<dbReference type="Gene3D" id="3.40.50.620">
    <property type="entry name" value="HUPs"/>
    <property type="match status" value="1"/>
</dbReference>
<protein>
    <recommendedName>
        <fullName evidence="1">UDP-N-acetyl-alpha-D-muramoyl-L-alanyl-L-glutamate epimerase</fullName>
        <ecNumber evidence="1">5.1.1.23</ecNumber>
    </recommendedName>
    <alternativeName>
        <fullName evidence="1">UDP-MurNAc-L-Ala-L-Glu epimerase</fullName>
    </alternativeName>
</protein>
<evidence type="ECO:0000259" key="3">
    <source>
        <dbReference type="Pfam" id="PF26299"/>
    </source>
</evidence>
<dbReference type="InterPro" id="IPR058741">
    <property type="entry name" value="MurL_C"/>
</dbReference>
<comment type="function">
    <text evidence="1">Cell wall formation. Catalyzes epimerization of the terminal L-glutamate in UDP-N-acetyl-alpha-D-muramoyl-L-alanyl-L-glutamate.</text>
</comment>
<dbReference type="Proteomes" id="UP000229370">
    <property type="component" value="Unassembled WGS sequence"/>
</dbReference>
<dbReference type="GO" id="GO:0016855">
    <property type="term" value="F:racemase and epimerase activity, acting on amino acids and derivatives"/>
    <property type="evidence" value="ECO:0007669"/>
    <property type="project" value="UniProtKB-UniRule"/>
</dbReference>
<dbReference type="EMBL" id="PFQK01000032">
    <property type="protein sequence ID" value="PJC82025.1"/>
    <property type="molecule type" value="Genomic_DNA"/>
</dbReference>
<reference evidence="5" key="1">
    <citation type="submission" date="2017-09" db="EMBL/GenBank/DDBJ databases">
        <title>Depth-based differentiation of microbial function through sediment-hosted aquifers and enrichment of novel symbionts in the deep terrestrial subsurface.</title>
        <authorList>
            <person name="Probst A.J."/>
            <person name="Ladd B."/>
            <person name="Jarett J.K."/>
            <person name="Geller-Mcgrath D.E."/>
            <person name="Sieber C.M.K."/>
            <person name="Emerson J.B."/>
            <person name="Anantharaman K."/>
            <person name="Thomas B.C."/>
            <person name="Malmstrom R."/>
            <person name="Stieglmeier M."/>
            <person name="Klingl A."/>
            <person name="Woyke T."/>
            <person name="Ryan C.M."/>
            <person name="Banfield J.F."/>
        </authorList>
    </citation>
    <scope>NUCLEOTIDE SEQUENCE [LARGE SCALE GENOMIC DNA]</scope>
</reference>
<dbReference type="GO" id="GO:0051301">
    <property type="term" value="P:cell division"/>
    <property type="evidence" value="ECO:0007669"/>
    <property type="project" value="UniProtKB-KW"/>
</dbReference>
<gene>
    <name evidence="1" type="primary">murL</name>
    <name evidence="4" type="ORF">CO007_01625</name>
</gene>
<dbReference type="Pfam" id="PF26299">
    <property type="entry name" value="MurL_N"/>
    <property type="match status" value="1"/>
</dbReference>
<dbReference type="EC" id="5.1.1.23" evidence="1"/>
<comment type="pathway">
    <text evidence="1">Cell wall biogenesis; peptidoglycan biosynthesis.</text>
</comment>
<proteinExistence type="inferred from homology"/>
<name>A0A2M8GN96_9BACT</name>
<dbReference type="GO" id="GO:0071555">
    <property type="term" value="P:cell wall organization"/>
    <property type="evidence" value="ECO:0007669"/>
    <property type="project" value="UniProtKB-KW"/>
</dbReference>
<keyword evidence="1" id="KW-0133">Cell shape</keyword>
<dbReference type="GO" id="GO:0008360">
    <property type="term" value="P:regulation of cell shape"/>
    <property type="evidence" value="ECO:0007669"/>
    <property type="project" value="UniProtKB-KW"/>
</dbReference>
<dbReference type="HAMAP" id="MF_02209">
    <property type="entry name" value="MurL"/>
    <property type="match status" value="1"/>
</dbReference>
<evidence type="ECO:0000259" key="2">
    <source>
        <dbReference type="Pfam" id="PF26298"/>
    </source>
</evidence>
<accession>A0A2M8GN96</accession>
<dbReference type="InterPro" id="IPR058740">
    <property type="entry name" value="MurL_N"/>
</dbReference>
<evidence type="ECO:0000256" key="1">
    <source>
        <dbReference type="HAMAP-Rule" id="MF_02209"/>
    </source>
</evidence>
<comment type="similarity">
    <text evidence="1">Belongs to the MurL family.</text>
</comment>
<dbReference type="GO" id="GO:0005737">
    <property type="term" value="C:cytoplasm"/>
    <property type="evidence" value="ECO:0007669"/>
    <property type="project" value="UniProtKB-UniRule"/>
</dbReference>
<sequence length="451" mass="52048">MSIKAELFEFGDYCLSTQKNRVEFNYQVIFSNRKRVAFGETITLPDQFSLSPSAEKVFNKCLQSLHLILGISYWKLFIPKKIKIKSFSLTKQQALFWNQVYTKGLGEFFYQNRIKNFTSLVDFPFKTGLVVNSSSLLRKNRSLVAVGGGKDSIVSLELLKKNGLPITGVVVETEKHYLFISKVAQQANINLLTIKRSLDSKTISLNKTDKVYKGHLPISAIYAFFDLLAAVVYDYRYLIFSNERSSNEGNLSYQGTVINHQWSKSSEFETLFNDYVKNYITPDIKYFSLLRPWHELRIAQEFSRHPKYWSVFSSCNRNFSISHTPPKNRWCGRCPKCASIFLLLAPFIPKNKLVSIFGKNLFNNQRLLDTYRGLLGLTKTKPFECVGTVDETRLALYLIWQKKVYQTSTIIRLFEKEILCALVNPPLLQQNVLKTGDLNNIPKNFKLIFQP</sequence>
<dbReference type="InterPro" id="IPR014729">
    <property type="entry name" value="Rossmann-like_a/b/a_fold"/>
</dbReference>
<dbReference type="UniPathway" id="UPA00219"/>
<evidence type="ECO:0000313" key="5">
    <source>
        <dbReference type="Proteomes" id="UP000229370"/>
    </source>
</evidence>
<organism evidence="4 5">
    <name type="scientific">Candidatus Roizmanbacteria bacterium CG_4_8_14_3_um_filter_36_10</name>
    <dbReference type="NCBI Taxonomy" id="1974834"/>
    <lineage>
        <taxon>Bacteria</taxon>
        <taxon>Candidatus Roizmaniibacteriota</taxon>
    </lineage>
</organism>
<dbReference type="Pfam" id="PF26298">
    <property type="entry name" value="MurL_epimerase_C"/>
    <property type="match status" value="1"/>
</dbReference>
<dbReference type="InterPro" id="IPR043689">
    <property type="entry name" value="MurL"/>
</dbReference>
<feature type="domain" description="MurL C-terminal" evidence="2">
    <location>
        <begin position="311"/>
        <end position="418"/>
    </location>
</feature>
<feature type="domain" description="MurL N-terminal" evidence="3">
    <location>
        <begin position="5"/>
        <end position="289"/>
    </location>
</feature>
<evidence type="ECO:0000313" key="4">
    <source>
        <dbReference type="EMBL" id="PJC82025.1"/>
    </source>
</evidence>
<dbReference type="SUPFAM" id="SSF52402">
    <property type="entry name" value="Adenine nucleotide alpha hydrolases-like"/>
    <property type="match status" value="1"/>
</dbReference>
<keyword evidence="1" id="KW-0413">Isomerase</keyword>
<keyword evidence="1" id="KW-0961">Cell wall biogenesis/degradation</keyword>
<dbReference type="GO" id="GO:0009252">
    <property type="term" value="P:peptidoglycan biosynthetic process"/>
    <property type="evidence" value="ECO:0007669"/>
    <property type="project" value="UniProtKB-UniRule"/>
</dbReference>
<keyword evidence="1" id="KW-0573">Peptidoglycan synthesis</keyword>
<comment type="caution">
    <text evidence="4">The sequence shown here is derived from an EMBL/GenBank/DDBJ whole genome shotgun (WGS) entry which is preliminary data.</text>
</comment>
<keyword evidence="1" id="KW-0132">Cell division</keyword>
<comment type="catalytic activity">
    <reaction evidence="1">
        <text>UDP-N-acetyl-alpha-D-muramoyl-L-alanyl-L-glutamate + ATP + H2O = UDP-N-acetyl-alpha-D-muramoyl-L-alanyl-D-glutamate + AMP + diphosphate + H(+)</text>
        <dbReference type="Rhea" id="RHEA:58812"/>
        <dbReference type="ChEBI" id="CHEBI:15377"/>
        <dbReference type="ChEBI" id="CHEBI:15378"/>
        <dbReference type="ChEBI" id="CHEBI:30616"/>
        <dbReference type="ChEBI" id="CHEBI:33019"/>
        <dbReference type="ChEBI" id="CHEBI:83900"/>
        <dbReference type="ChEBI" id="CHEBI:142725"/>
        <dbReference type="ChEBI" id="CHEBI:456215"/>
        <dbReference type="EC" id="5.1.1.23"/>
    </reaction>
</comment>
<keyword evidence="1" id="KW-0131">Cell cycle</keyword>
<dbReference type="AlphaFoldDB" id="A0A2M8GN96"/>